<dbReference type="Pfam" id="PF13649">
    <property type="entry name" value="Methyltransf_25"/>
    <property type="match status" value="1"/>
</dbReference>
<dbReference type="InterPro" id="IPR041698">
    <property type="entry name" value="Methyltransf_25"/>
</dbReference>
<sequence>MTAISRSQYEDFAPKYDLIENAPSYKLEYQLIQAALGDCRRLRVLDLGGGSGLHARQAINAGASKVDVVDVSPSMLEIGKSIEASLGRTESIAWHIADVSRNISSQEISTSLLGPGEYDVVMVNWTFDHAKTLDDLRGMWANVALYLKPSGRFIGVRTCGKGLRAAYSRGDNGKYGVTLTNMEDIPNGVRFKVSFLVDDKVVVELDATSMEDSYALVDAIPRQLGIVDFEIVPYEEMAIVKADHEYWKEFIGEPNLVVVKARKG</sequence>
<evidence type="ECO:0000259" key="1">
    <source>
        <dbReference type="Pfam" id="PF13649"/>
    </source>
</evidence>
<evidence type="ECO:0000313" key="3">
    <source>
        <dbReference type="Proteomes" id="UP000696280"/>
    </source>
</evidence>
<dbReference type="Gene3D" id="3.40.50.150">
    <property type="entry name" value="Vaccinia Virus protein VP39"/>
    <property type="match status" value="1"/>
</dbReference>
<dbReference type="InterPro" id="IPR029063">
    <property type="entry name" value="SAM-dependent_MTases_sf"/>
</dbReference>
<dbReference type="Proteomes" id="UP000696280">
    <property type="component" value="Unassembled WGS sequence"/>
</dbReference>
<name>A0A9N9PUQ5_9HELO</name>
<reference evidence="2" key="1">
    <citation type="submission" date="2021-07" db="EMBL/GenBank/DDBJ databases">
        <authorList>
            <person name="Durling M."/>
        </authorList>
    </citation>
    <scope>NUCLEOTIDE SEQUENCE</scope>
</reference>
<proteinExistence type="predicted"/>
<dbReference type="AlphaFoldDB" id="A0A9N9PUQ5"/>
<keyword evidence="3" id="KW-1185">Reference proteome</keyword>
<dbReference type="OrthoDB" id="3647at2759"/>
<organism evidence="2 3">
    <name type="scientific">Hymenoscyphus fraxineus</name>
    <dbReference type="NCBI Taxonomy" id="746836"/>
    <lineage>
        <taxon>Eukaryota</taxon>
        <taxon>Fungi</taxon>
        <taxon>Dikarya</taxon>
        <taxon>Ascomycota</taxon>
        <taxon>Pezizomycotina</taxon>
        <taxon>Leotiomycetes</taxon>
        <taxon>Helotiales</taxon>
        <taxon>Helotiaceae</taxon>
        <taxon>Hymenoscyphus</taxon>
    </lineage>
</organism>
<feature type="domain" description="Methyltransferase" evidence="1">
    <location>
        <begin position="44"/>
        <end position="151"/>
    </location>
</feature>
<evidence type="ECO:0000313" key="2">
    <source>
        <dbReference type="EMBL" id="CAG8960516.1"/>
    </source>
</evidence>
<gene>
    <name evidence="2" type="ORF">HYFRA_00008236</name>
</gene>
<comment type="caution">
    <text evidence="2">The sequence shown here is derived from an EMBL/GenBank/DDBJ whole genome shotgun (WGS) entry which is preliminary data.</text>
</comment>
<dbReference type="CDD" id="cd02440">
    <property type="entry name" value="AdoMet_MTases"/>
    <property type="match status" value="1"/>
</dbReference>
<dbReference type="EMBL" id="CAJVRL010000099">
    <property type="protein sequence ID" value="CAG8960516.1"/>
    <property type="molecule type" value="Genomic_DNA"/>
</dbReference>
<protein>
    <recommendedName>
        <fullName evidence="1">Methyltransferase domain-containing protein</fullName>
    </recommendedName>
</protein>
<accession>A0A9N9PUQ5</accession>
<dbReference type="SUPFAM" id="SSF53335">
    <property type="entry name" value="S-adenosyl-L-methionine-dependent methyltransferases"/>
    <property type="match status" value="1"/>
</dbReference>